<dbReference type="Gene3D" id="3.50.50.60">
    <property type="entry name" value="FAD/NAD(P)-binding domain"/>
    <property type="match status" value="1"/>
</dbReference>
<protein>
    <recommendedName>
        <fullName evidence="1">FAD-binding domain-containing protein</fullName>
    </recommendedName>
</protein>
<reference evidence="2 3" key="1">
    <citation type="journal article" date="2021" name="Nat. Plants">
        <title>The Taxus genome provides insights into paclitaxel biosynthesis.</title>
        <authorList>
            <person name="Xiong X."/>
            <person name="Gou J."/>
            <person name="Liao Q."/>
            <person name="Li Y."/>
            <person name="Zhou Q."/>
            <person name="Bi G."/>
            <person name="Li C."/>
            <person name="Du R."/>
            <person name="Wang X."/>
            <person name="Sun T."/>
            <person name="Guo L."/>
            <person name="Liang H."/>
            <person name="Lu P."/>
            <person name="Wu Y."/>
            <person name="Zhang Z."/>
            <person name="Ro D.K."/>
            <person name="Shang Y."/>
            <person name="Huang S."/>
            <person name="Yan J."/>
        </authorList>
    </citation>
    <scope>NUCLEOTIDE SEQUENCE [LARGE SCALE GENOMIC DNA]</scope>
    <source>
        <strain evidence="2">Ta-2019</strain>
    </source>
</reference>
<gene>
    <name evidence="2" type="ORF">KI387_010531</name>
</gene>
<keyword evidence="3" id="KW-1185">Reference proteome</keyword>
<dbReference type="OMA" id="GCKHRAL"/>
<dbReference type="EMBL" id="JAHRHJ020000008">
    <property type="protein sequence ID" value="KAH9306127.1"/>
    <property type="molecule type" value="Genomic_DNA"/>
</dbReference>
<evidence type="ECO:0000259" key="1">
    <source>
        <dbReference type="Pfam" id="PF01494"/>
    </source>
</evidence>
<evidence type="ECO:0000313" key="2">
    <source>
        <dbReference type="EMBL" id="KAH9306127.1"/>
    </source>
</evidence>
<organism evidence="2 3">
    <name type="scientific">Taxus chinensis</name>
    <name type="common">Chinese yew</name>
    <name type="synonym">Taxus wallichiana var. chinensis</name>
    <dbReference type="NCBI Taxonomy" id="29808"/>
    <lineage>
        <taxon>Eukaryota</taxon>
        <taxon>Viridiplantae</taxon>
        <taxon>Streptophyta</taxon>
        <taxon>Embryophyta</taxon>
        <taxon>Tracheophyta</taxon>
        <taxon>Spermatophyta</taxon>
        <taxon>Pinopsida</taxon>
        <taxon>Pinidae</taxon>
        <taxon>Conifers II</taxon>
        <taxon>Cupressales</taxon>
        <taxon>Taxaceae</taxon>
        <taxon>Taxus</taxon>
    </lineage>
</organism>
<sequence>GGVEAYFKCPKEGTDDHRVRAVPCKLLIGADGIWSAVRKQMVGDAPRYLKMRTWSALVHDPHLKLFDGLGKGDFIMRSESKTKTTTLISSSGDYTLWSLRKTDQTGDMANSVLAERTTRGSPGCKHRALQDLKGIELWDDLRNVIEATSEETITERKIMDRLPLNKWSDADGHVLLIGDAAHAQFVGPGQGAMSAFEDVHQLSNLLKVASGSSFSEESIEEAVKRFEELRIPRTKKMQEYAAYVTMIPGFQPEWSRHLTAEERLKMNNEYRKWVHAYPNKQQGDPDSFYF</sequence>
<dbReference type="AlphaFoldDB" id="A0AA38KVX4"/>
<name>A0AA38KVX4_TAXCH</name>
<dbReference type="InterPro" id="IPR002938">
    <property type="entry name" value="FAD-bd"/>
</dbReference>
<feature type="domain" description="FAD-binding" evidence="1">
    <location>
        <begin position="2"/>
        <end position="207"/>
    </location>
</feature>
<dbReference type="GO" id="GO:0071949">
    <property type="term" value="F:FAD binding"/>
    <property type="evidence" value="ECO:0007669"/>
    <property type="project" value="InterPro"/>
</dbReference>
<dbReference type="Pfam" id="PF01494">
    <property type="entry name" value="FAD_binding_3"/>
    <property type="match status" value="1"/>
</dbReference>
<feature type="non-terminal residue" evidence="2">
    <location>
        <position position="290"/>
    </location>
</feature>
<dbReference type="InterPro" id="IPR036188">
    <property type="entry name" value="FAD/NAD-bd_sf"/>
</dbReference>
<evidence type="ECO:0000313" key="3">
    <source>
        <dbReference type="Proteomes" id="UP000824469"/>
    </source>
</evidence>
<dbReference type="Proteomes" id="UP000824469">
    <property type="component" value="Unassembled WGS sequence"/>
</dbReference>
<dbReference type="PANTHER" id="PTHR46496:SF4">
    <property type="entry name" value="ZEAXANTHIN EPOXIDASE"/>
    <property type="match status" value="1"/>
</dbReference>
<dbReference type="SUPFAM" id="SSF51905">
    <property type="entry name" value="FAD/NAD(P)-binding domain"/>
    <property type="match status" value="1"/>
</dbReference>
<accession>A0AA38KVX4</accession>
<feature type="non-terminal residue" evidence="2">
    <location>
        <position position="1"/>
    </location>
</feature>
<proteinExistence type="predicted"/>
<dbReference type="PRINTS" id="PR00420">
    <property type="entry name" value="RNGMNOXGNASE"/>
</dbReference>
<comment type="caution">
    <text evidence="2">The sequence shown here is derived from an EMBL/GenBank/DDBJ whole genome shotgun (WGS) entry which is preliminary data.</text>
</comment>
<dbReference type="PANTHER" id="PTHR46496">
    <property type="match status" value="1"/>
</dbReference>